<dbReference type="InterPro" id="IPR010227">
    <property type="entry name" value="NADH_Q_OxRdtase_chainM/4"/>
</dbReference>
<evidence type="ECO:0000256" key="3">
    <source>
        <dbReference type="ARBA" id="ARBA00022692"/>
    </source>
</evidence>
<feature type="transmembrane region" description="Helical" evidence="6">
    <location>
        <begin position="118"/>
        <end position="139"/>
    </location>
</feature>
<feature type="transmembrane region" description="Helical" evidence="6">
    <location>
        <begin position="91"/>
        <end position="112"/>
    </location>
</feature>
<dbReference type="GO" id="GO:0008137">
    <property type="term" value="F:NADH dehydrogenase (ubiquinone) activity"/>
    <property type="evidence" value="ECO:0007669"/>
    <property type="project" value="InterPro"/>
</dbReference>
<gene>
    <name evidence="8" type="ORF">S01H1_47641</name>
</gene>
<dbReference type="GO" id="GO:0015990">
    <property type="term" value="P:electron transport coupled proton transport"/>
    <property type="evidence" value="ECO:0007669"/>
    <property type="project" value="TreeGrafter"/>
</dbReference>
<dbReference type="Pfam" id="PF00361">
    <property type="entry name" value="Proton_antipo_M"/>
    <property type="match status" value="1"/>
</dbReference>
<evidence type="ECO:0000256" key="6">
    <source>
        <dbReference type="SAM" id="Phobius"/>
    </source>
</evidence>
<keyword evidence="3 6" id="KW-0812">Transmembrane</keyword>
<evidence type="ECO:0000313" key="8">
    <source>
        <dbReference type="EMBL" id="GAG23103.1"/>
    </source>
</evidence>
<comment type="similarity">
    <text evidence="2">Belongs to the complex I subunit 4 family.</text>
</comment>
<dbReference type="PANTHER" id="PTHR43507:SF4">
    <property type="entry name" value="PROTON-TRANSLOCATING NADH-QUINONE OXIDOREDUCTASE, CHAIN M"/>
    <property type="match status" value="1"/>
</dbReference>
<accession>X0WF12</accession>
<feature type="transmembrane region" description="Helical" evidence="6">
    <location>
        <begin position="194"/>
        <end position="221"/>
    </location>
</feature>
<keyword evidence="4 6" id="KW-1133">Transmembrane helix</keyword>
<evidence type="ECO:0000256" key="1">
    <source>
        <dbReference type="ARBA" id="ARBA00004141"/>
    </source>
</evidence>
<evidence type="ECO:0000256" key="2">
    <source>
        <dbReference type="ARBA" id="ARBA00009025"/>
    </source>
</evidence>
<dbReference type="GO" id="GO:0048039">
    <property type="term" value="F:ubiquinone binding"/>
    <property type="evidence" value="ECO:0007669"/>
    <property type="project" value="TreeGrafter"/>
</dbReference>
<dbReference type="EMBL" id="BARS01030548">
    <property type="protein sequence ID" value="GAG23103.1"/>
    <property type="molecule type" value="Genomic_DNA"/>
</dbReference>
<feature type="transmembrane region" description="Helical" evidence="6">
    <location>
        <begin position="160"/>
        <end position="182"/>
    </location>
</feature>
<feature type="non-terminal residue" evidence="8">
    <location>
        <position position="1"/>
    </location>
</feature>
<dbReference type="GO" id="GO:0016020">
    <property type="term" value="C:membrane"/>
    <property type="evidence" value="ECO:0007669"/>
    <property type="project" value="UniProtKB-SubCell"/>
</dbReference>
<feature type="domain" description="NADH:quinone oxidoreductase/Mrp antiporter transmembrane" evidence="7">
    <location>
        <begin position="2"/>
        <end position="207"/>
    </location>
</feature>
<dbReference type="AlphaFoldDB" id="X0WF12"/>
<proteinExistence type="inferred from homology"/>
<dbReference type="PANTHER" id="PTHR43507">
    <property type="entry name" value="NADH-UBIQUINONE OXIDOREDUCTASE CHAIN 4"/>
    <property type="match status" value="1"/>
</dbReference>
<feature type="transmembrane region" description="Helical" evidence="6">
    <location>
        <begin position="61"/>
        <end position="79"/>
    </location>
</feature>
<dbReference type="GO" id="GO:0003954">
    <property type="term" value="F:NADH dehydrogenase activity"/>
    <property type="evidence" value="ECO:0007669"/>
    <property type="project" value="TreeGrafter"/>
</dbReference>
<evidence type="ECO:0000256" key="4">
    <source>
        <dbReference type="ARBA" id="ARBA00022989"/>
    </source>
</evidence>
<comment type="subcellular location">
    <subcellularLocation>
        <location evidence="1">Membrane</location>
        <topology evidence="1">Multi-pass membrane protein</topology>
    </subcellularLocation>
</comment>
<dbReference type="InterPro" id="IPR003918">
    <property type="entry name" value="NADH_UbQ_OxRdtase"/>
</dbReference>
<evidence type="ECO:0000256" key="5">
    <source>
        <dbReference type="ARBA" id="ARBA00023136"/>
    </source>
</evidence>
<dbReference type="GO" id="GO:0042773">
    <property type="term" value="P:ATP synthesis coupled electron transport"/>
    <property type="evidence" value="ECO:0007669"/>
    <property type="project" value="InterPro"/>
</dbReference>
<evidence type="ECO:0000259" key="7">
    <source>
        <dbReference type="Pfam" id="PF00361"/>
    </source>
</evidence>
<dbReference type="InterPro" id="IPR001750">
    <property type="entry name" value="ND/Mrp_TM"/>
</dbReference>
<reference evidence="8" key="1">
    <citation type="journal article" date="2014" name="Front. Microbiol.">
        <title>High frequency of phylogenetically diverse reductive dehalogenase-homologous genes in deep subseafloor sedimentary metagenomes.</title>
        <authorList>
            <person name="Kawai M."/>
            <person name="Futagami T."/>
            <person name="Toyoda A."/>
            <person name="Takaki Y."/>
            <person name="Nishi S."/>
            <person name="Hori S."/>
            <person name="Arai W."/>
            <person name="Tsubouchi T."/>
            <person name="Morono Y."/>
            <person name="Uchiyama I."/>
            <person name="Ito T."/>
            <person name="Fujiyama A."/>
            <person name="Inagaki F."/>
            <person name="Takami H."/>
        </authorList>
    </citation>
    <scope>NUCLEOTIDE SEQUENCE</scope>
    <source>
        <strain evidence="8">Expedition CK06-06</strain>
    </source>
</reference>
<sequence>PLFALGFGVLAGLWPFHTWSPDGHVAAPTAVSMLHAGVLMKLGAFGILRVAISLFPEGAEFWAPVLMTLGVTGALYGAVSAMAQRDLKYMVGYSSVSHMGFVLMGLATLTTIGVNGAVLQMFAHGVMTALMFAMVGAVYDQAHVRDMTIFGGLAQKTPRLAGFFAIAGLSSLGLPGLAGFIAEFHIFVGTFKTYPWAGALGILAAAITATYILRMLAMAFFGPFNERWAQMKEMRLGEQFGGALLIFFIAFMGIWPAPFIDR</sequence>
<dbReference type="PRINTS" id="PR01437">
    <property type="entry name" value="NUOXDRDTASE4"/>
</dbReference>
<organism evidence="8">
    <name type="scientific">marine sediment metagenome</name>
    <dbReference type="NCBI Taxonomy" id="412755"/>
    <lineage>
        <taxon>unclassified sequences</taxon>
        <taxon>metagenomes</taxon>
        <taxon>ecological metagenomes</taxon>
    </lineage>
</organism>
<dbReference type="NCBIfam" id="TIGR01972">
    <property type="entry name" value="NDH_I_M"/>
    <property type="match status" value="1"/>
</dbReference>
<feature type="transmembrane region" description="Helical" evidence="6">
    <location>
        <begin position="242"/>
        <end position="260"/>
    </location>
</feature>
<comment type="caution">
    <text evidence="8">The sequence shown here is derived from an EMBL/GenBank/DDBJ whole genome shotgun (WGS) entry which is preliminary data.</text>
</comment>
<protein>
    <recommendedName>
        <fullName evidence="7">NADH:quinone oxidoreductase/Mrp antiporter transmembrane domain-containing protein</fullName>
    </recommendedName>
</protein>
<name>X0WF12_9ZZZZ</name>
<feature type="non-terminal residue" evidence="8">
    <location>
        <position position="262"/>
    </location>
</feature>
<keyword evidence="5 6" id="KW-0472">Membrane</keyword>